<dbReference type="EMBL" id="ML993594">
    <property type="protein sequence ID" value="KAF2167173.1"/>
    <property type="molecule type" value="Genomic_DNA"/>
</dbReference>
<dbReference type="InterPro" id="IPR001810">
    <property type="entry name" value="F-box_dom"/>
</dbReference>
<dbReference type="AlphaFoldDB" id="A0A6A6CKN3"/>
<dbReference type="RefSeq" id="XP_033668062.1">
    <property type="nucleotide sequence ID" value="XM_033812689.1"/>
</dbReference>
<sequence>MISKKQPKIHPRSSVTTRGAKRKSVADAVFLTTELLENVLRFLPMKDLLISQRVARKWRAVISESKELQQALFMIPREADTGWEVIMEADNEEDEEGGSAISAINSVKLSQVDTEVENKSYVKHGELNPMFFEQDSELRDIWQIFEEGCTIFGLKKEYHRPRAQRTWMKRPEASWRKMLILQPPTREFWYHFACKKLSSPLRCGDEIWDKDMTVAGVMDKIEEIERLDDDVFCFGSQFMSIHNSELICPIEGDQAEIDRWTHRRRTIALWKEARLGSIAGSEIEEYDDLLDSSDDEEEEDA</sequence>
<dbReference type="Pfam" id="PF00646">
    <property type="entry name" value="F-box"/>
    <property type="match status" value="1"/>
</dbReference>
<accession>A0A6A6CKN3</accession>
<reference evidence="3" key="1">
    <citation type="journal article" date="2020" name="Stud. Mycol.">
        <title>101 Dothideomycetes genomes: a test case for predicting lifestyles and emergence of pathogens.</title>
        <authorList>
            <person name="Haridas S."/>
            <person name="Albert R."/>
            <person name="Binder M."/>
            <person name="Bloem J."/>
            <person name="Labutti K."/>
            <person name="Salamov A."/>
            <person name="Andreopoulos B."/>
            <person name="Baker S."/>
            <person name="Barry K."/>
            <person name="Bills G."/>
            <person name="Bluhm B."/>
            <person name="Cannon C."/>
            <person name="Castanera R."/>
            <person name="Culley D."/>
            <person name="Daum C."/>
            <person name="Ezra D."/>
            <person name="Gonzalez J."/>
            <person name="Henrissat B."/>
            <person name="Kuo A."/>
            <person name="Liang C."/>
            <person name="Lipzen A."/>
            <person name="Lutzoni F."/>
            <person name="Magnuson J."/>
            <person name="Mondo S."/>
            <person name="Nolan M."/>
            <person name="Ohm R."/>
            <person name="Pangilinan J."/>
            <person name="Park H.-J."/>
            <person name="Ramirez L."/>
            <person name="Alfaro M."/>
            <person name="Sun H."/>
            <person name="Tritt A."/>
            <person name="Yoshinaga Y."/>
            <person name="Zwiers L.-H."/>
            <person name="Turgeon B."/>
            <person name="Goodwin S."/>
            <person name="Spatafora J."/>
            <person name="Crous P."/>
            <person name="Grigoriev I."/>
        </authorList>
    </citation>
    <scope>NUCLEOTIDE SEQUENCE</scope>
    <source>
        <strain evidence="3">ATCC 36951</strain>
    </source>
</reference>
<dbReference type="OrthoDB" id="3643498at2759"/>
<gene>
    <name evidence="3" type="ORF">M409DRAFT_54364</name>
</gene>
<protein>
    <recommendedName>
        <fullName evidence="2">F-box domain-containing protein</fullName>
    </recommendedName>
</protein>
<dbReference type="PROSITE" id="PS50181">
    <property type="entry name" value="FBOX"/>
    <property type="match status" value="1"/>
</dbReference>
<dbReference type="Proteomes" id="UP000799537">
    <property type="component" value="Unassembled WGS sequence"/>
</dbReference>
<dbReference type="SMART" id="SM00256">
    <property type="entry name" value="FBOX"/>
    <property type="match status" value="1"/>
</dbReference>
<dbReference type="InterPro" id="IPR036047">
    <property type="entry name" value="F-box-like_dom_sf"/>
</dbReference>
<dbReference type="GeneID" id="54565961"/>
<organism evidence="3 4">
    <name type="scientific">Zasmidium cellare ATCC 36951</name>
    <dbReference type="NCBI Taxonomy" id="1080233"/>
    <lineage>
        <taxon>Eukaryota</taxon>
        <taxon>Fungi</taxon>
        <taxon>Dikarya</taxon>
        <taxon>Ascomycota</taxon>
        <taxon>Pezizomycotina</taxon>
        <taxon>Dothideomycetes</taxon>
        <taxon>Dothideomycetidae</taxon>
        <taxon>Mycosphaerellales</taxon>
        <taxon>Mycosphaerellaceae</taxon>
        <taxon>Zasmidium</taxon>
    </lineage>
</organism>
<keyword evidence="4" id="KW-1185">Reference proteome</keyword>
<evidence type="ECO:0000313" key="4">
    <source>
        <dbReference type="Proteomes" id="UP000799537"/>
    </source>
</evidence>
<name>A0A6A6CKN3_ZASCE</name>
<feature type="region of interest" description="Disordered" evidence="1">
    <location>
        <begin position="1"/>
        <end position="20"/>
    </location>
</feature>
<evidence type="ECO:0000256" key="1">
    <source>
        <dbReference type="SAM" id="MobiDB-lite"/>
    </source>
</evidence>
<dbReference type="SUPFAM" id="SSF81383">
    <property type="entry name" value="F-box domain"/>
    <property type="match status" value="1"/>
</dbReference>
<proteinExistence type="predicted"/>
<dbReference type="Gene3D" id="1.20.1280.50">
    <property type="match status" value="1"/>
</dbReference>
<evidence type="ECO:0000259" key="2">
    <source>
        <dbReference type="PROSITE" id="PS50181"/>
    </source>
</evidence>
<evidence type="ECO:0000313" key="3">
    <source>
        <dbReference type="EMBL" id="KAF2167173.1"/>
    </source>
</evidence>
<feature type="compositionally biased region" description="Basic residues" evidence="1">
    <location>
        <begin position="1"/>
        <end position="11"/>
    </location>
</feature>
<feature type="domain" description="F-box" evidence="2">
    <location>
        <begin position="25"/>
        <end position="71"/>
    </location>
</feature>